<evidence type="ECO:0000256" key="3">
    <source>
        <dbReference type="ARBA" id="ARBA00023274"/>
    </source>
</evidence>
<comment type="caution">
    <text evidence="6">The sequence shown here is derived from an EMBL/GenBank/DDBJ whole genome shotgun (WGS) entry which is preliminary data.</text>
</comment>
<dbReference type="GO" id="GO:0005737">
    <property type="term" value="C:cytoplasm"/>
    <property type="evidence" value="ECO:0007669"/>
    <property type="project" value="UniProtKB-ARBA"/>
</dbReference>
<reference evidence="6" key="1">
    <citation type="submission" date="2020-05" db="EMBL/GenBank/DDBJ databases">
        <title>Phylogenomic resolution of chytrid fungi.</title>
        <authorList>
            <person name="Stajich J.E."/>
            <person name="Amses K."/>
            <person name="Simmons R."/>
            <person name="Seto K."/>
            <person name="Myers J."/>
            <person name="Bonds A."/>
            <person name="Quandt C.A."/>
            <person name="Barry K."/>
            <person name="Liu P."/>
            <person name="Grigoriev I."/>
            <person name="Longcore J.E."/>
            <person name="James T.Y."/>
        </authorList>
    </citation>
    <scope>NUCLEOTIDE SEQUENCE</scope>
    <source>
        <strain evidence="6">PLAUS21</strain>
    </source>
</reference>
<dbReference type="PANTHER" id="PTHR23321">
    <property type="entry name" value="RIBOSOMAL PROTEIN S15, BACTERIAL AND ORGANELLAR"/>
    <property type="match status" value="1"/>
</dbReference>
<dbReference type="SUPFAM" id="SSF47060">
    <property type="entry name" value="S15/NS1 RNA-binding domain"/>
    <property type="match status" value="1"/>
</dbReference>
<dbReference type="GO" id="GO:0003735">
    <property type="term" value="F:structural constituent of ribosome"/>
    <property type="evidence" value="ECO:0007669"/>
    <property type="project" value="InterPro"/>
</dbReference>
<dbReference type="Gene3D" id="1.10.287.10">
    <property type="entry name" value="S15/NS1, RNA-binding"/>
    <property type="match status" value="1"/>
</dbReference>
<dbReference type="GO" id="GO:0005840">
    <property type="term" value="C:ribosome"/>
    <property type="evidence" value="ECO:0007669"/>
    <property type="project" value="UniProtKB-KW"/>
</dbReference>
<keyword evidence="3 4" id="KW-0687">Ribonucleoprotein</keyword>
<evidence type="ECO:0000256" key="5">
    <source>
        <dbReference type="SAM" id="MobiDB-lite"/>
    </source>
</evidence>
<evidence type="ECO:0000256" key="1">
    <source>
        <dbReference type="ARBA" id="ARBA00008434"/>
    </source>
</evidence>
<name>A0AAD5UL72_9FUNG</name>
<dbReference type="NCBIfam" id="TIGR00952">
    <property type="entry name" value="S15_bact"/>
    <property type="match status" value="1"/>
</dbReference>
<evidence type="ECO:0000313" key="6">
    <source>
        <dbReference type="EMBL" id="KAJ3261160.1"/>
    </source>
</evidence>
<dbReference type="PROSITE" id="PS00362">
    <property type="entry name" value="RIBOSOMAL_S15"/>
    <property type="match status" value="1"/>
</dbReference>
<dbReference type="SMART" id="SM01387">
    <property type="entry name" value="Ribosomal_S15"/>
    <property type="match status" value="1"/>
</dbReference>
<proteinExistence type="inferred from homology"/>
<dbReference type="InterPro" id="IPR009068">
    <property type="entry name" value="uS15_NS1_RNA-bd_sf"/>
</dbReference>
<gene>
    <name evidence="6" type="primary">PRPS15</name>
    <name evidence="6" type="ORF">HK103_006469</name>
</gene>
<comment type="similarity">
    <text evidence="1 4">Belongs to the universal ribosomal protein uS15 family.</text>
</comment>
<protein>
    <submittedName>
        <fullName evidence="6">30S ribosomal protein S15</fullName>
    </submittedName>
</protein>
<dbReference type="AlphaFoldDB" id="A0AAD5UL72"/>
<dbReference type="InterPro" id="IPR005290">
    <property type="entry name" value="Ribosomal_uS15_bac-type"/>
</dbReference>
<keyword evidence="2 4" id="KW-0689">Ribosomal protein</keyword>
<feature type="region of interest" description="Disordered" evidence="5">
    <location>
        <begin position="30"/>
        <end position="56"/>
    </location>
</feature>
<dbReference type="PANTHER" id="PTHR23321:SF26">
    <property type="entry name" value="SMALL RIBOSOMAL SUBUNIT PROTEIN US15M"/>
    <property type="match status" value="1"/>
</dbReference>
<evidence type="ECO:0000256" key="4">
    <source>
        <dbReference type="RuleBase" id="RU003919"/>
    </source>
</evidence>
<keyword evidence="7" id="KW-1185">Reference proteome</keyword>
<dbReference type="EMBL" id="JADGKB010000007">
    <property type="protein sequence ID" value="KAJ3261160.1"/>
    <property type="molecule type" value="Genomic_DNA"/>
</dbReference>
<organism evidence="6 7">
    <name type="scientific">Boothiomyces macroporosus</name>
    <dbReference type="NCBI Taxonomy" id="261099"/>
    <lineage>
        <taxon>Eukaryota</taxon>
        <taxon>Fungi</taxon>
        <taxon>Fungi incertae sedis</taxon>
        <taxon>Chytridiomycota</taxon>
        <taxon>Chytridiomycota incertae sedis</taxon>
        <taxon>Chytridiomycetes</taxon>
        <taxon>Rhizophydiales</taxon>
        <taxon>Terramycetaceae</taxon>
        <taxon>Boothiomyces</taxon>
    </lineage>
</organism>
<dbReference type="HAMAP" id="MF_01343_B">
    <property type="entry name" value="Ribosomal_uS15_B"/>
    <property type="match status" value="1"/>
</dbReference>
<dbReference type="CDD" id="cd00353">
    <property type="entry name" value="Ribosomal_S15p_S13e"/>
    <property type="match status" value="1"/>
</dbReference>
<dbReference type="Pfam" id="PF00312">
    <property type="entry name" value="Ribosomal_S15"/>
    <property type="match status" value="1"/>
</dbReference>
<evidence type="ECO:0000313" key="7">
    <source>
        <dbReference type="Proteomes" id="UP001210925"/>
    </source>
</evidence>
<sequence>MFKLQFSTYRKNQRKIAQLKEKLGDKYRIIGRDKRQSPITEKYAPSRQSQPPKPIPPIPQIKGLLVEEGLFKPHSIIPGKLKESIQELKKVKESQTEQVVATKKSIREAVQILDNKKEETTFATIMDLPKDAVPEPVITKIDDTEIELKTVKGPFYNYGLAPSEANFLLKEAPKALYSASLTGHTQERSEMLRRILSIENADSNSVRKFNKLRLIELFQRKPNDTGSSEVQAAVMNVKIEAMRKHMEKHKKDTSTKRKLEAWISKQRGILKYLKRKDLKKYVEVCEALGINPKNISPF</sequence>
<dbReference type="GO" id="GO:0006412">
    <property type="term" value="P:translation"/>
    <property type="evidence" value="ECO:0007669"/>
    <property type="project" value="InterPro"/>
</dbReference>
<accession>A0AAD5UL72</accession>
<dbReference type="Proteomes" id="UP001210925">
    <property type="component" value="Unassembled WGS sequence"/>
</dbReference>
<dbReference type="InterPro" id="IPR000589">
    <property type="entry name" value="Ribosomal_uS15"/>
</dbReference>
<evidence type="ECO:0000256" key="2">
    <source>
        <dbReference type="ARBA" id="ARBA00022980"/>
    </source>
</evidence>
<dbReference type="GO" id="GO:1990904">
    <property type="term" value="C:ribonucleoprotein complex"/>
    <property type="evidence" value="ECO:0007669"/>
    <property type="project" value="UniProtKB-KW"/>
</dbReference>